<dbReference type="GO" id="GO:0043842">
    <property type="term" value="F:Kdo transferase activity"/>
    <property type="evidence" value="ECO:0007669"/>
    <property type="project" value="UniProtKB-EC"/>
</dbReference>
<dbReference type="Gene3D" id="3.40.50.11720">
    <property type="entry name" value="3-Deoxy-D-manno-octulosonic-acid transferase, N-terminal domain"/>
    <property type="match status" value="1"/>
</dbReference>
<dbReference type="InterPro" id="IPR039901">
    <property type="entry name" value="Kdotransferase"/>
</dbReference>
<evidence type="ECO:0000256" key="1">
    <source>
        <dbReference type="ARBA" id="ARBA00004713"/>
    </source>
</evidence>
<dbReference type="InterPro" id="IPR038107">
    <property type="entry name" value="Glycos_transf_N_sf"/>
</dbReference>
<dbReference type="Gene3D" id="3.40.50.2000">
    <property type="entry name" value="Glycogen Phosphorylase B"/>
    <property type="match status" value="1"/>
</dbReference>
<evidence type="ECO:0000259" key="9">
    <source>
        <dbReference type="Pfam" id="PF04413"/>
    </source>
</evidence>
<dbReference type="GO" id="GO:0009245">
    <property type="term" value="P:lipid A biosynthetic process"/>
    <property type="evidence" value="ECO:0007669"/>
    <property type="project" value="TreeGrafter"/>
</dbReference>
<evidence type="ECO:0000256" key="3">
    <source>
        <dbReference type="ARBA" id="ARBA00019077"/>
    </source>
</evidence>
<dbReference type="PANTHER" id="PTHR42755">
    <property type="entry name" value="3-DEOXY-MANNO-OCTULOSONATE CYTIDYLYLTRANSFERASE"/>
    <property type="match status" value="1"/>
</dbReference>
<evidence type="ECO:0000256" key="2">
    <source>
        <dbReference type="ARBA" id="ARBA00012621"/>
    </source>
</evidence>
<evidence type="ECO:0000313" key="11">
    <source>
        <dbReference type="Proteomes" id="UP000184225"/>
    </source>
</evidence>
<feature type="active site" description="Proton acceptor" evidence="7">
    <location>
        <position position="61"/>
    </location>
</feature>
<dbReference type="PANTHER" id="PTHR42755:SF1">
    <property type="entry name" value="3-DEOXY-D-MANNO-OCTULOSONIC ACID TRANSFERASE, MITOCHONDRIAL-RELATED"/>
    <property type="match status" value="1"/>
</dbReference>
<feature type="domain" description="3-deoxy-D-manno-octulosonic-acid transferase N-terminal" evidence="9">
    <location>
        <begin position="48"/>
        <end position="207"/>
    </location>
</feature>
<evidence type="ECO:0000256" key="4">
    <source>
        <dbReference type="ARBA" id="ARBA00022679"/>
    </source>
</evidence>
<dbReference type="OrthoDB" id="9789797at2"/>
<dbReference type="SUPFAM" id="SSF53756">
    <property type="entry name" value="UDP-Glycosyltransferase/glycogen phosphorylase"/>
    <property type="match status" value="1"/>
</dbReference>
<evidence type="ECO:0000313" key="10">
    <source>
        <dbReference type="EMBL" id="SHJ04889.1"/>
    </source>
</evidence>
<organism evidence="10 11">
    <name type="scientific">Mesonia phycicola</name>
    <dbReference type="NCBI Taxonomy" id="579105"/>
    <lineage>
        <taxon>Bacteria</taxon>
        <taxon>Pseudomonadati</taxon>
        <taxon>Bacteroidota</taxon>
        <taxon>Flavobacteriia</taxon>
        <taxon>Flavobacteriales</taxon>
        <taxon>Flavobacteriaceae</taxon>
        <taxon>Mesonia</taxon>
    </lineage>
</organism>
<keyword evidence="4 8" id="KW-0808">Transferase</keyword>
<comment type="similarity">
    <text evidence="8">Belongs to the glycosyltransferase group 1 family.</text>
</comment>
<sequence length="417" mass="47797">MKLLYNLFIFLTEKIGLPIASIFSKKLQKFTQGRRHVFKELELEQFLEKNIIWFHAASLGEYEQGLPIMEEVLKAYPSYELLLTFFSPSGYEVKKHNSIATYVYYLPLDTAKNAKRFVQLTQPKLAVFIKYEIWPNYLNALQANNIKSLLISGLFRKNQIYFQPYGKFLLKALHNFNHLFVQNDTSLKILQQNGITHSSISGDTRFDRVNLQLQADNHLDFIENFKSDQLCVVFGSTWPEGEEYITKFINASTSNTKYIIAPHQIKDEKIKNLKKNLNKKTILYSELANQDISTYNVLIVDTIGLLSKIYFYADIAYVGGAIGSTGLHNILEPATFGVPIIIGANHKKFPEAQILKDLGGLFSIQNYEEFEKNLSQLLTNPQHRLNCGAASKNYIQNNKGATQLVLNYISKQRLLIL</sequence>
<accession>A0A1M6G4K6</accession>
<name>A0A1M6G4K6_9FLAO</name>
<dbReference type="Pfam" id="PF04413">
    <property type="entry name" value="Glycos_transf_N"/>
    <property type="match status" value="1"/>
</dbReference>
<dbReference type="UniPathway" id="UPA00958"/>
<comment type="catalytic activity">
    <reaction evidence="6 8">
        <text>lipid IVA (E. coli) + CMP-3-deoxy-beta-D-manno-octulosonate = alpha-Kdo-(2-&gt;6)-lipid IVA (E. coli) + CMP + H(+)</text>
        <dbReference type="Rhea" id="RHEA:28066"/>
        <dbReference type="ChEBI" id="CHEBI:15378"/>
        <dbReference type="ChEBI" id="CHEBI:58603"/>
        <dbReference type="ChEBI" id="CHEBI:60364"/>
        <dbReference type="ChEBI" id="CHEBI:60377"/>
        <dbReference type="ChEBI" id="CHEBI:85987"/>
        <dbReference type="EC" id="2.4.99.12"/>
    </reaction>
</comment>
<evidence type="ECO:0000256" key="8">
    <source>
        <dbReference type="RuleBase" id="RU365103"/>
    </source>
</evidence>
<comment type="pathway">
    <text evidence="1 8">Bacterial outer membrane biogenesis; LPS core biosynthesis.</text>
</comment>
<gene>
    <name evidence="10" type="ORF">SAMN04488096_107130</name>
</gene>
<dbReference type="STRING" id="579105.SAMN04488096_107130"/>
<evidence type="ECO:0000256" key="6">
    <source>
        <dbReference type="ARBA" id="ARBA00049183"/>
    </source>
</evidence>
<keyword evidence="8" id="KW-0448">Lipopolysaccharide biosynthesis</keyword>
<comment type="function">
    <text evidence="8">Involved in lipopolysaccharide (LPS) biosynthesis. Catalyzes the transfer of 3-deoxy-D-manno-octulosonate (Kdo) residue(s) from CMP-Kdo to lipid IV(A), the tetraacyldisaccharide-1,4'-bisphosphate precursor of lipid A.</text>
</comment>
<evidence type="ECO:0000256" key="5">
    <source>
        <dbReference type="ARBA" id="ARBA00031445"/>
    </source>
</evidence>
<dbReference type="EMBL" id="FQYY01000007">
    <property type="protein sequence ID" value="SHJ04889.1"/>
    <property type="molecule type" value="Genomic_DNA"/>
</dbReference>
<dbReference type="InterPro" id="IPR007507">
    <property type="entry name" value="Glycos_transf_N"/>
</dbReference>
<keyword evidence="11" id="KW-1185">Reference proteome</keyword>
<proteinExistence type="inferred from homology"/>
<keyword evidence="8" id="KW-1003">Cell membrane</keyword>
<evidence type="ECO:0000256" key="7">
    <source>
        <dbReference type="PIRSR" id="PIRSR639901-1"/>
    </source>
</evidence>
<reference evidence="10 11" key="1">
    <citation type="submission" date="2016-11" db="EMBL/GenBank/DDBJ databases">
        <authorList>
            <person name="Jaros S."/>
            <person name="Januszkiewicz K."/>
            <person name="Wedrychowicz H."/>
        </authorList>
    </citation>
    <scope>NUCLEOTIDE SEQUENCE [LARGE SCALE GENOMIC DNA]</scope>
    <source>
        <strain evidence="10 11">DSM 21425</strain>
    </source>
</reference>
<comment type="subcellular location">
    <subcellularLocation>
        <location evidence="8">Cell membrane</location>
    </subcellularLocation>
</comment>
<dbReference type="Proteomes" id="UP000184225">
    <property type="component" value="Unassembled WGS sequence"/>
</dbReference>
<dbReference type="RefSeq" id="WP_073152116.1">
    <property type="nucleotide sequence ID" value="NZ_FQYY01000007.1"/>
</dbReference>
<dbReference type="GO" id="GO:0005886">
    <property type="term" value="C:plasma membrane"/>
    <property type="evidence" value="ECO:0007669"/>
    <property type="project" value="UniProtKB-SubCell"/>
</dbReference>
<dbReference type="AlphaFoldDB" id="A0A1M6G4K6"/>
<protein>
    <recommendedName>
        <fullName evidence="3 8">3-deoxy-D-manno-octulosonic acid transferase</fullName>
        <shortName evidence="8">Kdo transferase</shortName>
        <ecNumber evidence="2 8">2.4.99.12</ecNumber>
    </recommendedName>
    <alternativeName>
        <fullName evidence="5 8">Lipid IV(A) 3-deoxy-D-manno-octulosonic acid transferase</fullName>
    </alternativeName>
</protein>
<dbReference type="EC" id="2.4.99.12" evidence="2 8"/>
<keyword evidence="8" id="KW-0472">Membrane</keyword>
<dbReference type="GO" id="GO:0009244">
    <property type="term" value="P:lipopolysaccharide core region biosynthetic process"/>
    <property type="evidence" value="ECO:0007669"/>
    <property type="project" value="UniProtKB-UniRule"/>
</dbReference>